<keyword evidence="2" id="KW-0813">Transport</keyword>
<evidence type="ECO:0000256" key="5">
    <source>
        <dbReference type="ARBA" id="ARBA00022989"/>
    </source>
</evidence>
<feature type="transmembrane region" description="Helical" evidence="8">
    <location>
        <begin position="168"/>
        <end position="194"/>
    </location>
</feature>
<evidence type="ECO:0000256" key="2">
    <source>
        <dbReference type="ARBA" id="ARBA00022448"/>
    </source>
</evidence>
<accession>A0A4R2JN95</accession>
<dbReference type="SUPFAM" id="SSF103473">
    <property type="entry name" value="MFS general substrate transporter"/>
    <property type="match status" value="1"/>
</dbReference>
<dbReference type="PANTHER" id="PTHR23513:SF11">
    <property type="entry name" value="STAPHYLOFERRIN A TRANSPORTER"/>
    <property type="match status" value="1"/>
</dbReference>
<protein>
    <submittedName>
        <fullName evidence="10">Putative MFS family arabinose efflux permease</fullName>
    </submittedName>
</protein>
<gene>
    <name evidence="10" type="ORF">EV192_105214</name>
</gene>
<comment type="subcellular location">
    <subcellularLocation>
        <location evidence="1">Cell membrane</location>
        <topology evidence="1">Multi-pass membrane protein</topology>
    </subcellularLocation>
</comment>
<evidence type="ECO:0000256" key="1">
    <source>
        <dbReference type="ARBA" id="ARBA00004651"/>
    </source>
</evidence>
<dbReference type="AlphaFoldDB" id="A0A4R2JN95"/>
<comment type="caution">
    <text evidence="10">The sequence shown here is derived from an EMBL/GenBank/DDBJ whole genome shotgun (WGS) entry which is preliminary data.</text>
</comment>
<evidence type="ECO:0000256" key="7">
    <source>
        <dbReference type="SAM" id="MobiDB-lite"/>
    </source>
</evidence>
<dbReference type="OrthoDB" id="9775268at2"/>
<dbReference type="PROSITE" id="PS50850">
    <property type="entry name" value="MFS"/>
    <property type="match status" value="1"/>
</dbReference>
<feature type="transmembrane region" description="Helical" evidence="8">
    <location>
        <begin position="283"/>
        <end position="303"/>
    </location>
</feature>
<feature type="transmembrane region" description="Helical" evidence="8">
    <location>
        <begin position="405"/>
        <end position="425"/>
    </location>
</feature>
<dbReference type="CDD" id="cd06173">
    <property type="entry name" value="MFS_MefA_like"/>
    <property type="match status" value="1"/>
</dbReference>
<organism evidence="10 11">
    <name type="scientific">Actinocrispum wychmicini</name>
    <dbReference type="NCBI Taxonomy" id="1213861"/>
    <lineage>
        <taxon>Bacteria</taxon>
        <taxon>Bacillati</taxon>
        <taxon>Actinomycetota</taxon>
        <taxon>Actinomycetes</taxon>
        <taxon>Pseudonocardiales</taxon>
        <taxon>Pseudonocardiaceae</taxon>
        <taxon>Actinocrispum</taxon>
    </lineage>
</organism>
<dbReference type="RefSeq" id="WP_132118692.1">
    <property type="nucleotide sequence ID" value="NZ_SLWS01000005.1"/>
</dbReference>
<evidence type="ECO:0000313" key="10">
    <source>
        <dbReference type="EMBL" id="TCO58149.1"/>
    </source>
</evidence>
<feature type="transmembrane region" description="Helical" evidence="8">
    <location>
        <begin position="105"/>
        <end position="123"/>
    </location>
</feature>
<name>A0A4R2JN95_9PSEU</name>
<keyword evidence="3" id="KW-1003">Cell membrane</keyword>
<evidence type="ECO:0000256" key="6">
    <source>
        <dbReference type="ARBA" id="ARBA00023136"/>
    </source>
</evidence>
<sequence>MTTGAGQAREKRPVSDSDLPPPPEAPPSGTFSSLRIRNYRLFFCGQVISNVGTWMNRIAQDWLVFTLTGNNPVALGVAAALQFAPTLLLSLWAGVWADRSDKRKMLIVLQTGMAACAVILGLLTVTHLVQIWQVYLLCLVFGGFVAFETPTRQSFVSEMVGRAQLTNAVALNSTSFNLARIVGPAIAGLMITWVGTGPVFWINAVSTIAVITGLVLMNPAELHRGPAVKRAKGQLIEGLRYVRGRMDLVIVLVLLFCVSTFAITFFTTLAVIAANVFHKQADGYGLLSSALAVGTLAGALLAARRSVRGRPKLRMLFGSALLFGLLEVLAGLMPTYVSFGLALIPVGLVLMTFMNMANTTVQLSASPEMRGRVMGLYMLVFLGGNPIAGPMTGWLADQFGGRSPMIIGGAAAAVAAVVCGAVLYFRTRKPITA</sequence>
<feature type="transmembrane region" description="Helical" evidence="8">
    <location>
        <begin position="315"/>
        <end position="333"/>
    </location>
</feature>
<dbReference type="EMBL" id="SLWS01000005">
    <property type="protein sequence ID" value="TCO58149.1"/>
    <property type="molecule type" value="Genomic_DNA"/>
</dbReference>
<proteinExistence type="predicted"/>
<dbReference type="Proteomes" id="UP000295680">
    <property type="component" value="Unassembled WGS sequence"/>
</dbReference>
<dbReference type="GO" id="GO:0022857">
    <property type="term" value="F:transmembrane transporter activity"/>
    <property type="evidence" value="ECO:0007669"/>
    <property type="project" value="InterPro"/>
</dbReference>
<evidence type="ECO:0000256" key="8">
    <source>
        <dbReference type="SAM" id="Phobius"/>
    </source>
</evidence>
<keyword evidence="5 8" id="KW-1133">Transmembrane helix</keyword>
<feature type="region of interest" description="Disordered" evidence="7">
    <location>
        <begin position="1"/>
        <end position="31"/>
    </location>
</feature>
<dbReference type="InterPro" id="IPR020846">
    <property type="entry name" value="MFS_dom"/>
</dbReference>
<feature type="transmembrane region" description="Helical" evidence="8">
    <location>
        <begin position="339"/>
        <end position="361"/>
    </location>
</feature>
<dbReference type="PANTHER" id="PTHR23513">
    <property type="entry name" value="INTEGRAL MEMBRANE EFFLUX PROTEIN-RELATED"/>
    <property type="match status" value="1"/>
</dbReference>
<keyword evidence="6 8" id="KW-0472">Membrane</keyword>
<reference evidence="10 11" key="1">
    <citation type="submission" date="2019-03" db="EMBL/GenBank/DDBJ databases">
        <title>Genomic Encyclopedia of Type Strains, Phase IV (KMG-IV): sequencing the most valuable type-strain genomes for metagenomic binning, comparative biology and taxonomic classification.</title>
        <authorList>
            <person name="Goeker M."/>
        </authorList>
    </citation>
    <scope>NUCLEOTIDE SEQUENCE [LARGE SCALE GENOMIC DNA]</scope>
    <source>
        <strain evidence="10 11">DSM 45934</strain>
    </source>
</reference>
<dbReference type="InterPro" id="IPR036259">
    <property type="entry name" value="MFS_trans_sf"/>
</dbReference>
<keyword evidence="4 8" id="KW-0812">Transmembrane</keyword>
<dbReference type="Pfam" id="PF05977">
    <property type="entry name" value="MFS_3"/>
    <property type="match status" value="1"/>
</dbReference>
<dbReference type="GO" id="GO:0005886">
    <property type="term" value="C:plasma membrane"/>
    <property type="evidence" value="ECO:0007669"/>
    <property type="project" value="UniProtKB-SubCell"/>
</dbReference>
<dbReference type="Gene3D" id="1.20.1250.20">
    <property type="entry name" value="MFS general substrate transporter like domains"/>
    <property type="match status" value="1"/>
</dbReference>
<keyword evidence="11" id="KW-1185">Reference proteome</keyword>
<feature type="domain" description="Major facilitator superfamily (MFS) profile" evidence="9">
    <location>
        <begin position="248"/>
        <end position="433"/>
    </location>
</feature>
<evidence type="ECO:0000259" key="9">
    <source>
        <dbReference type="PROSITE" id="PS50850"/>
    </source>
</evidence>
<feature type="transmembrane region" description="Helical" evidence="8">
    <location>
        <begin position="373"/>
        <end position="393"/>
    </location>
</feature>
<evidence type="ECO:0000313" key="11">
    <source>
        <dbReference type="Proteomes" id="UP000295680"/>
    </source>
</evidence>
<feature type="transmembrane region" description="Helical" evidence="8">
    <location>
        <begin position="200"/>
        <end position="220"/>
    </location>
</feature>
<feature type="transmembrane region" description="Helical" evidence="8">
    <location>
        <begin position="248"/>
        <end position="277"/>
    </location>
</feature>
<evidence type="ECO:0000256" key="3">
    <source>
        <dbReference type="ARBA" id="ARBA00022475"/>
    </source>
</evidence>
<feature type="transmembrane region" description="Helical" evidence="8">
    <location>
        <begin position="73"/>
        <end position="93"/>
    </location>
</feature>
<evidence type="ECO:0000256" key="4">
    <source>
        <dbReference type="ARBA" id="ARBA00022692"/>
    </source>
</evidence>
<feature type="transmembrane region" description="Helical" evidence="8">
    <location>
        <begin position="129"/>
        <end position="147"/>
    </location>
</feature>
<dbReference type="InterPro" id="IPR010290">
    <property type="entry name" value="TM_effector"/>
</dbReference>